<evidence type="ECO:0000313" key="1">
    <source>
        <dbReference type="EnsemblMetazoa" id="AAEL027651-PA"/>
    </source>
</evidence>
<gene>
    <name evidence="1" type="primary">110675678</name>
</gene>
<reference evidence="1 2" key="1">
    <citation type="submission" date="2017-06" db="EMBL/GenBank/DDBJ databases">
        <title>Aedes aegypti genome working group (AGWG) sequencing and assembly.</title>
        <authorList>
            <consortium name="Aedes aegypti Genome Working Group (AGWG)"/>
            <person name="Matthews B.J."/>
        </authorList>
    </citation>
    <scope>NUCLEOTIDE SEQUENCE [LARGE SCALE GENOMIC DNA]</scope>
    <source>
        <strain evidence="1 2">LVP_AGWG</strain>
    </source>
</reference>
<dbReference type="AlphaFoldDB" id="A0A6I8U8D8"/>
<keyword evidence="2" id="KW-1185">Reference proteome</keyword>
<reference evidence="1" key="2">
    <citation type="submission" date="2020-05" db="UniProtKB">
        <authorList>
            <consortium name="EnsemblMetazoa"/>
        </authorList>
    </citation>
    <scope>IDENTIFICATION</scope>
    <source>
        <strain evidence="1">LVP_AGWG</strain>
    </source>
</reference>
<dbReference type="EnsemblMetazoa" id="AAEL027651-RA">
    <property type="protein sequence ID" value="AAEL027651-PA"/>
    <property type="gene ID" value="AAEL027651"/>
</dbReference>
<evidence type="ECO:0000313" key="2">
    <source>
        <dbReference type="Proteomes" id="UP000008820"/>
    </source>
</evidence>
<name>A0A6I8U8D8_AEDAE</name>
<protein>
    <submittedName>
        <fullName evidence="1">Uncharacterized protein</fullName>
    </submittedName>
</protein>
<sequence>MSTKTTLGKFKLCKRSFFLKNGTVPTQSGMRYELGSEVANVVLECMSPQCQAWMGVDRKLLGPSEYCVDSEQLKHNIHEHILHLGQQAEDRLERRRKRKAKKKDVSEELEFAKFECRQKIEIARDEERKRMEALLVEAKSELKEKFQLMKKELGEDYCRGRREMAQFMCRNFRNQVRELIVQIAQRYRVELDHEVNARVGRELQRISMQLDEIIQVAVDHQKWIDEKAMRKMCYRYEELLRNVQNREACSHLTTLAQQICSQWIELAKQKTNPEISCQTSFVIPEPVVTDIGSDVMADSEGFDGPDSLLEIDDIFVIESCFMQPGPSPVYSFASSLYEEDQVDSSSTIEALTFEGNVYAQPKYFRKFHEQLFPAPMLAWELQPAAIVEESGFSNDSLIPIDSDFTRNIVNQILNNEDFDLEEASEMQLTSIDLNVEPSEQSVESFSSASETTVADLFCLEKSESAIDILANGIVLKYIRATEKDF</sequence>
<dbReference type="OrthoDB" id="7738837at2759"/>
<dbReference type="InParanoid" id="A0A6I8U8D8"/>
<accession>A0A6I8U8D8</accession>
<proteinExistence type="predicted"/>
<dbReference type="Proteomes" id="UP000008820">
    <property type="component" value="Chromosome 2"/>
</dbReference>
<organism evidence="1 2">
    <name type="scientific">Aedes aegypti</name>
    <name type="common">Yellowfever mosquito</name>
    <name type="synonym">Culex aegypti</name>
    <dbReference type="NCBI Taxonomy" id="7159"/>
    <lineage>
        <taxon>Eukaryota</taxon>
        <taxon>Metazoa</taxon>
        <taxon>Ecdysozoa</taxon>
        <taxon>Arthropoda</taxon>
        <taxon>Hexapoda</taxon>
        <taxon>Insecta</taxon>
        <taxon>Pterygota</taxon>
        <taxon>Neoptera</taxon>
        <taxon>Endopterygota</taxon>
        <taxon>Diptera</taxon>
        <taxon>Nematocera</taxon>
        <taxon>Culicoidea</taxon>
        <taxon>Culicidae</taxon>
        <taxon>Culicinae</taxon>
        <taxon>Aedini</taxon>
        <taxon>Aedes</taxon>
        <taxon>Stegomyia</taxon>
    </lineage>
</organism>